<dbReference type="SUPFAM" id="SSF51126">
    <property type="entry name" value="Pectin lyase-like"/>
    <property type="match status" value="1"/>
</dbReference>
<dbReference type="AlphaFoldDB" id="A0AAU7GH92"/>
<feature type="region of interest" description="Disordered" evidence="1">
    <location>
        <begin position="561"/>
        <end position="585"/>
    </location>
</feature>
<dbReference type="InterPro" id="IPR006626">
    <property type="entry name" value="PbH1"/>
</dbReference>
<name>A0AAU7GH92_9MICO</name>
<protein>
    <submittedName>
        <fullName evidence="3">Glycosyl hydrolase family 28-related protein</fullName>
    </submittedName>
</protein>
<dbReference type="InterPro" id="IPR012334">
    <property type="entry name" value="Pectin_lyas_fold"/>
</dbReference>
<dbReference type="EMBL" id="CP157390">
    <property type="protein sequence ID" value="XBM50049.1"/>
    <property type="molecule type" value="Genomic_DNA"/>
</dbReference>
<evidence type="ECO:0000259" key="2">
    <source>
        <dbReference type="Pfam" id="PF12708"/>
    </source>
</evidence>
<evidence type="ECO:0000313" key="3">
    <source>
        <dbReference type="EMBL" id="XBM50049.1"/>
    </source>
</evidence>
<feature type="domain" description="Rhamnogalacturonase A/B/Epimerase-like pectate lyase" evidence="2">
    <location>
        <begin position="8"/>
        <end position="50"/>
    </location>
</feature>
<proteinExistence type="predicted"/>
<gene>
    <name evidence="3" type="ORF">AAME72_09295</name>
</gene>
<dbReference type="Gene3D" id="2.160.20.10">
    <property type="entry name" value="Single-stranded right-handed beta-helix, Pectin lyase-like"/>
    <property type="match status" value="2"/>
</dbReference>
<evidence type="ECO:0000256" key="1">
    <source>
        <dbReference type="SAM" id="MobiDB-lite"/>
    </source>
</evidence>
<accession>A0AAU7GH92</accession>
<dbReference type="Pfam" id="PF12708">
    <property type="entry name" value="Pect-lyase_RHGA_epim"/>
    <property type="match status" value="1"/>
</dbReference>
<reference evidence="3" key="1">
    <citation type="submission" date="2024-05" db="EMBL/GenBank/DDBJ databases">
        <title>The Natural Products Discovery Center: Release of the First 8490 Sequenced Strains for Exploring Actinobacteria Biosynthetic Diversity.</title>
        <authorList>
            <person name="Kalkreuter E."/>
            <person name="Kautsar S.A."/>
            <person name="Yang D."/>
            <person name="Bader C.D."/>
            <person name="Teijaro C.N."/>
            <person name="Fluegel L."/>
            <person name="Davis C.M."/>
            <person name="Simpson J.R."/>
            <person name="Lauterbach L."/>
            <person name="Steele A.D."/>
            <person name="Gui C."/>
            <person name="Meng S."/>
            <person name="Li G."/>
            <person name="Viehrig K."/>
            <person name="Ye F."/>
            <person name="Su P."/>
            <person name="Kiefer A.F."/>
            <person name="Nichols A."/>
            <person name="Cepeda A.J."/>
            <person name="Yan W."/>
            <person name="Fan B."/>
            <person name="Jiang Y."/>
            <person name="Adhikari A."/>
            <person name="Zheng C.-J."/>
            <person name="Schuster L."/>
            <person name="Cowan T.M."/>
            <person name="Smanski M.J."/>
            <person name="Chevrette M.G."/>
            <person name="de Carvalho L.P.S."/>
            <person name="Shen B."/>
        </authorList>
    </citation>
    <scope>NUCLEOTIDE SEQUENCE</scope>
    <source>
        <strain evidence="3">NPDC080035</strain>
    </source>
</reference>
<keyword evidence="3" id="KW-0378">Hydrolase</keyword>
<dbReference type="InterPro" id="IPR024535">
    <property type="entry name" value="RHGA/B-epi-like_pectate_lyase"/>
</dbReference>
<dbReference type="RefSeq" id="WP_348789959.1">
    <property type="nucleotide sequence ID" value="NZ_CP157390.1"/>
</dbReference>
<dbReference type="GO" id="GO:0016787">
    <property type="term" value="F:hydrolase activity"/>
    <property type="evidence" value="ECO:0007669"/>
    <property type="project" value="UniProtKB-KW"/>
</dbReference>
<feature type="compositionally biased region" description="Polar residues" evidence="1">
    <location>
        <begin position="573"/>
        <end position="585"/>
    </location>
</feature>
<organism evidence="3">
    <name type="scientific">Leifsonia sp. NPDC080035</name>
    <dbReference type="NCBI Taxonomy" id="3143936"/>
    <lineage>
        <taxon>Bacteria</taxon>
        <taxon>Bacillati</taxon>
        <taxon>Actinomycetota</taxon>
        <taxon>Actinomycetes</taxon>
        <taxon>Micrococcales</taxon>
        <taxon>Microbacteriaceae</taxon>
        <taxon>Leifsonia</taxon>
    </lineage>
</organism>
<dbReference type="InterPro" id="IPR011050">
    <property type="entry name" value="Pectin_lyase_fold/virulence"/>
</dbReference>
<dbReference type="SMART" id="SM00710">
    <property type="entry name" value="PbH1"/>
    <property type="match status" value="5"/>
</dbReference>
<sequence>MDAAGTIIDVTEFGADPNGSADSTPAIAAALAAASTAAGPVTVDFPPGRYELWPESASRRELDVTNTVGDDERFRVKTIAVLIENADRLTLRGDGALLRTHGRQTAIAVLDSTDVTIAGIAIDYAVPTVVDATVVETGVEDGHGYCVVCIPETNPFRVEGRSVVWTGGASPETGQPYWEGRDGMAYTQMHDPVAQRTWRVDGSPLFEGVERLRRDGRRLRIEYATAEEPDTRGLVFQMRDTVRDHPGVLFSECTGVVLRDVQAHYLHGLGVVAQLCRDVTIDRVTFRAPRKQGRSSAAFADFLQLASLEGDVVIRGCVFDGPHDDPINVHGSYLAVTAVGDDTLALSYPHPETSGLPVLRVGDDIEVVDARTLRRVAGPLAVLTVDGPSGRDRDHDPRTATITLAAPLPPGLTGREGLVVENVTRTPAVSIAGNRFVNVPTRGILVTTRRPVRIESNVFDGITMAGVFIAGDAVDWYESGPVHDVRIRGNRFLRVDAPAVLVAPSTAGAGGTGARVHGRIVVEENLFETAAGPVVDAHDVAELVVRANAIDVAEGDAVRSSAVDRSTVEGNGPHQSWTVPSASRL</sequence>